<dbReference type="Pfam" id="PF14356">
    <property type="entry name" value="DUF4403"/>
    <property type="match status" value="1"/>
</dbReference>
<keyword evidence="1" id="KW-0732">Signal</keyword>
<evidence type="ECO:0000256" key="1">
    <source>
        <dbReference type="SAM" id="SignalP"/>
    </source>
</evidence>
<dbReference type="InterPro" id="IPR025515">
    <property type="entry name" value="DUF4403"/>
</dbReference>
<reference evidence="2 3" key="1">
    <citation type="journal article" date="2016" name="Int. J. Syst. Evol. Microbiol.">
        <title>Pontibacter aydingkolensis sp. nov., isolated from soil of a salt lake.</title>
        <authorList>
            <person name="Osman G."/>
            <person name="Zhang T."/>
            <person name="Lou K."/>
            <person name="Gao Y."/>
            <person name="Chang W."/>
            <person name="Lin Q."/>
            <person name="Yang H.M."/>
            <person name="Huo X.D."/>
            <person name="Wang N."/>
        </authorList>
    </citation>
    <scope>NUCLEOTIDE SEQUENCE [LARGE SCALE GENOMIC DNA]</scope>
    <source>
        <strain evidence="2 3">KACC 19255</strain>
    </source>
</reference>
<evidence type="ECO:0000313" key="2">
    <source>
        <dbReference type="EMBL" id="MBW7466028.1"/>
    </source>
</evidence>
<proteinExistence type="predicted"/>
<dbReference type="Proteomes" id="UP000813018">
    <property type="component" value="Unassembled WGS sequence"/>
</dbReference>
<dbReference type="EMBL" id="JAHYXK010000002">
    <property type="protein sequence ID" value="MBW7466028.1"/>
    <property type="molecule type" value="Genomic_DNA"/>
</dbReference>
<accession>A0ABS7CQH1</accession>
<gene>
    <name evidence="2" type="ORF">K0O23_03040</name>
</gene>
<dbReference type="RefSeq" id="WP_219875920.1">
    <property type="nucleotide sequence ID" value="NZ_JAHYXK010000002.1"/>
</dbReference>
<sequence>MKKITLPFISSILLVTVLSFTQSGCSSTDKLNTSAPATAATTAPVYRPQLSSISVPISISIAAMEEKLNNEVKGILYKDTNLDDDNVAVTVSKNGRMSIRAEKDKVYFSVPLRIYAKGRWKWDPCKLCPAIDKTEDTTFDMIIKTESRIGLTDDYKINTITSGDFEWGNTKPVLELGPLKIGLARFVEPALRGQMATLSKQLDKELQSHLDMKKYVADAWQMIQQPVKLDDGMNAWLTVIPKEVRIAPLNAQNGTLNTRLGITSYISVTTDGKPQTQINKALPKLIVDSRLSEDIQIGLTTTIPYAHVSKMIQTQVAKQTYKFDGGKSEITVNDATVTPGGEQLIMMLDVNGKTKAGMFTKKIVGKVYLRGTPYYDAQTASIKVRDVDYDLDTKDKLLSTASWLAKNKFIDMIQAQVNIPVQSQLDDAKKMLQNTLDKQGRVHESLLLRGSIKHITPDNIYLTQDGIKAVVNAKGTLTATVDKL</sequence>
<organism evidence="2 3">
    <name type="scientific">Pontibacter aydingkolensis</name>
    <dbReference type="NCBI Taxonomy" id="1911536"/>
    <lineage>
        <taxon>Bacteria</taxon>
        <taxon>Pseudomonadati</taxon>
        <taxon>Bacteroidota</taxon>
        <taxon>Cytophagia</taxon>
        <taxon>Cytophagales</taxon>
        <taxon>Hymenobacteraceae</taxon>
        <taxon>Pontibacter</taxon>
    </lineage>
</organism>
<protein>
    <submittedName>
        <fullName evidence="2">DUF4403 family protein</fullName>
    </submittedName>
</protein>
<evidence type="ECO:0000313" key="3">
    <source>
        <dbReference type="Proteomes" id="UP000813018"/>
    </source>
</evidence>
<feature type="chain" id="PRO_5047369821" evidence="1">
    <location>
        <begin position="22"/>
        <end position="484"/>
    </location>
</feature>
<feature type="signal peptide" evidence="1">
    <location>
        <begin position="1"/>
        <end position="21"/>
    </location>
</feature>
<name>A0ABS7CQH1_9BACT</name>
<comment type="caution">
    <text evidence="2">The sequence shown here is derived from an EMBL/GenBank/DDBJ whole genome shotgun (WGS) entry which is preliminary data.</text>
</comment>
<keyword evidence="3" id="KW-1185">Reference proteome</keyword>